<sequence length="134" mass="15195">MSEQTKKISTFLTFSGNAEKAMNLYVSLFEDAKILSLTHFGEGDRGVVGQVMNGEFEINGQSFMVMDMEKQYAPELNWGVSIFVRCQDEAEFDRLFTTFSEGGSVMMGPEAVNHLRKVAWVTDSFGITWQLIWE</sequence>
<dbReference type="CDD" id="cd06588">
    <property type="entry name" value="PhnB_like"/>
    <property type="match status" value="1"/>
</dbReference>
<dbReference type="Gene3D" id="3.30.720.100">
    <property type="match status" value="1"/>
</dbReference>
<feature type="domain" description="PhnB-like" evidence="1">
    <location>
        <begin position="6"/>
        <end position="132"/>
    </location>
</feature>
<dbReference type="KEGG" id="cml:BN424_3587"/>
<proteinExistence type="predicted"/>
<dbReference type="InterPro" id="IPR009725">
    <property type="entry name" value="3_dmu_93_MTrfase"/>
</dbReference>
<protein>
    <submittedName>
        <fullName evidence="2">3-demethylubiquinone-9 3-methyltransferase family protein</fullName>
    </submittedName>
</protein>
<dbReference type="PIRSF" id="PIRSF021700">
    <property type="entry name" value="3_dmu_93_MTrfase"/>
    <property type="match status" value="1"/>
</dbReference>
<dbReference type="InterPro" id="IPR028973">
    <property type="entry name" value="PhnB-like"/>
</dbReference>
<dbReference type="HOGENOM" id="CLU_046006_17_4_9"/>
<organism evidence="2 3">
    <name type="scientific">Carnobacterium maltaromaticum LMA28</name>
    <dbReference type="NCBI Taxonomy" id="1234679"/>
    <lineage>
        <taxon>Bacteria</taxon>
        <taxon>Bacillati</taxon>
        <taxon>Bacillota</taxon>
        <taxon>Bacilli</taxon>
        <taxon>Lactobacillales</taxon>
        <taxon>Carnobacteriaceae</taxon>
        <taxon>Carnobacterium</taxon>
    </lineage>
</organism>
<evidence type="ECO:0000313" key="3">
    <source>
        <dbReference type="Proteomes" id="UP000000212"/>
    </source>
</evidence>
<dbReference type="AlphaFoldDB" id="K8EM62"/>
<name>K8EM62_CARML</name>
<accession>K8EM62</accession>
<reference evidence="3" key="1">
    <citation type="journal article" date="2013" name="Genome Announc.">
        <title>Complete Chromosome Sequence of Carnobacterium maltaromaticum LMA 28.</title>
        <authorList>
            <person name="Cailliez-Grimal C."/>
            <person name="Chaillou S."/>
            <person name="Anba-Mondoloni J."/>
            <person name="Loux V."/>
            <person name="Afzal M.I."/>
            <person name="Rahman A."/>
            <person name="Kergourlay G."/>
            <person name="Champomier-Verges M.C."/>
            <person name="Zagorec M."/>
            <person name="Dalgaard P."/>
            <person name="Leisner J.J."/>
            <person name="Prevost H."/>
            <person name="Revol-Junelles A.M."/>
            <person name="Borges F."/>
        </authorList>
    </citation>
    <scope>NUCLEOTIDE SEQUENCE</scope>
    <source>
        <strain evidence="3">LMA28</strain>
    </source>
</reference>
<dbReference type="eggNOG" id="COG3865">
    <property type="taxonomic scope" value="Bacteria"/>
</dbReference>
<evidence type="ECO:0000259" key="1">
    <source>
        <dbReference type="Pfam" id="PF06983"/>
    </source>
</evidence>
<dbReference type="GO" id="GO:0008168">
    <property type="term" value="F:methyltransferase activity"/>
    <property type="evidence" value="ECO:0007669"/>
    <property type="project" value="UniProtKB-KW"/>
</dbReference>
<dbReference type="GeneID" id="83607516"/>
<dbReference type="RefSeq" id="WP_015077888.1">
    <property type="nucleotide sequence ID" value="NC_019425.2"/>
</dbReference>
<dbReference type="GO" id="GO:0032259">
    <property type="term" value="P:methylation"/>
    <property type="evidence" value="ECO:0007669"/>
    <property type="project" value="UniProtKB-KW"/>
</dbReference>
<evidence type="ECO:0000313" key="2">
    <source>
        <dbReference type="EMBL" id="CCO12993.2"/>
    </source>
</evidence>
<dbReference type="PANTHER" id="PTHR33990:SF4">
    <property type="entry name" value="PHNB-LIKE DOMAIN-CONTAINING PROTEIN"/>
    <property type="match status" value="1"/>
</dbReference>
<dbReference type="PANTHER" id="PTHR33990">
    <property type="entry name" value="PROTEIN YJDN-RELATED"/>
    <property type="match status" value="1"/>
</dbReference>
<dbReference type="Pfam" id="PF06983">
    <property type="entry name" value="3-dmu-9_3-mt"/>
    <property type="match status" value="1"/>
</dbReference>
<dbReference type="OrthoDB" id="9795306at2"/>
<gene>
    <name evidence="2" type="ORF">BN424_3587</name>
</gene>
<dbReference type="Proteomes" id="UP000000212">
    <property type="component" value="Chromosome"/>
</dbReference>
<dbReference type="InterPro" id="IPR029068">
    <property type="entry name" value="Glyas_Bleomycin-R_OHBP_Dase"/>
</dbReference>
<dbReference type="EMBL" id="HE999757">
    <property type="protein sequence ID" value="CCO12993.2"/>
    <property type="molecule type" value="Genomic_DNA"/>
</dbReference>
<dbReference type="STRING" id="1234679.BN424_3587"/>
<keyword evidence="3" id="KW-1185">Reference proteome</keyword>
<dbReference type="Gene3D" id="3.30.720.110">
    <property type="match status" value="1"/>
</dbReference>
<dbReference type="SUPFAM" id="SSF54593">
    <property type="entry name" value="Glyoxalase/Bleomycin resistance protein/Dihydroxybiphenyl dioxygenase"/>
    <property type="match status" value="1"/>
</dbReference>